<accession>A0A0B8QKK7</accession>
<protein>
    <submittedName>
        <fullName evidence="1">Uncharacterized protein</fullName>
    </submittedName>
</protein>
<reference evidence="1 2" key="1">
    <citation type="submission" date="2015-01" db="EMBL/GenBank/DDBJ databases">
        <title>Vibrio sp. C94 JCM 19241 whole genome shotgun sequence.</title>
        <authorList>
            <person name="Sawabe T."/>
            <person name="Meirelles P."/>
            <person name="Feng G."/>
            <person name="Sayaka M."/>
            <person name="Hattori M."/>
            <person name="Ohkuma M."/>
        </authorList>
    </citation>
    <scope>NUCLEOTIDE SEQUENCE [LARGE SCALE GENOMIC DNA]</scope>
    <source>
        <strain evidence="2">JCM 19241</strain>
    </source>
</reference>
<dbReference type="AlphaFoldDB" id="A0A0B8QKK7"/>
<comment type="caution">
    <text evidence="1">The sequence shown here is derived from an EMBL/GenBank/DDBJ whole genome shotgun (WGS) entry which is preliminary data.</text>
</comment>
<evidence type="ECO:0000313" key="2">
    <source>
        <dbReference type="Proteomes" id="UP000031666"/>
    </source>
</evidence>
<reference evidence="1 2" key="2">
    <citation type="submission" date="2015-01" db="EMBL/GenBank/DDBJ databases">
        <authorList>
            <consortium name="NBRP consortium"/>
            <person name="Sawabe T."/>
            <person name="Meirelles P."/>
            <person name="Feng G."/>
            <person name="Sayaka M."/>
            <person name="Hattori M."/>
            <person name="Ohkuma M."/>
        </authorList>
    </citation>
    <scope>NUCLEOTIDE SEQUENCE [LARGE SCALE GENOMIC DNA]</scope>
    <source>
        <strain evidence="2">JCM 19241</strain>
    </source>
</reference>
<sequence length="168" mass="20005">MQLFYDSRFVYARIFTAAHYVLMHAKLLSDHWSNERFPHHLPTELYTPPTSERSFSSSLINLDGYQSLRKHFLQDFSDWSESQHFNWLIELNEEMNKQTAAAYIIEYEDDDGIPWVDFVCKNESALNLVRPAHFIEDIRRIASDNHYIEHQALKLASRIEDECRHKGW</sequence>
<dbReference type="EMBL" id="BBSC01000003">
    <property type="protein sequence ID" value="GAM75024.1"/>
    <property type="molecule type" value="Genomic_DNA"/>
</dbReference>
<evidence type="ECO:0000313" key="1">
    <source>
        <dbReference type="EMBL" id="GAM75024.1"/>
    </source>
</evidence>
<gene>
    <name evidence="1" type="ORF">JCM19241_1367</name>
</gene>
<organism evidence="1 2">
    <name type="scientific">Vibrio ishigakensis</name>
    <dbReference type="NCBI Taxonomy" id="1481914"/>
    <lineage>
        <taxon>Bacteria</taxon>
        <taxon>Pseudomonadati</taxon>
        <taxon>Pseudomonadota</taxon>
        <taxon>Gammaproteobacteria</taxon>
        <taxon>Vibrionales</taxon>
        <taxon>Vibrionaceae</taxon>
        <taxon>Vibrio</taxon>
    </lineage>
</organism>
<name>A0A0B8QKK7_9VIBR</name>
<dbReference type="Proteomes" id="UP000031666">
    <property type="component" value="Unassembled WGS sequence"/>
</dbReference>
<proteinExistence type="predicted"/>